<feature type="domain" description="3-hydroxyacyl-CoA dehydrogenase NAD binding" evidence="14">
    <location>
        <begin position="347"/>
        <end position="525"/>
    </location>
</feature>
<keyword evidence="8" id="KW-0520">NAD</keyword>
<dbReference type="InterPro" id="IPR050136">
    <property type="entry name" value="FA_oxidation_alpha_subunit"/>
</dbReference>
<evidence type="ECO:0000256" key="9">
    <source>
        <dbReference type="ARBA" id="ARBA00023098"/>
    </source>
</evidence>
<evidence type="ECO:0000256" key="1">
    <source>
        <dbReference type="ARBA" id="ARBA00005005"/>
    </source>
</evidence>
<proteinExistence type="inferred from homology"/>
<dbReference type="Gene3D" id="3.40.50.720">
    <property type="entry name" value="NAD(P)-binding Rossmann-like Domain"/>
    <property type="match status" value="1"/>
</dbReference>
<keyword evidence="9" id="KW-0443">Lipid metabolism</keyword>
<evidence type="ECO:0000313" key="16">
    <source>
        <dbReference type="Proteomes" id="UP000663792"/>
    </source>
</evidence>
<keyword evidence="5" id="KW-0276">Fatty acid metabolism</keyword>
<evidence type="ECO:0000256" key="5">
    <source>
        <dbReference type="ARBA" id="ARBA00022832"/>
    </source>
</evidence>
<dbReference type="Pfam" id="PF02737">
    <property type="entry name" value="3HCDH_N"/>
    <property type="match status" value="1"/>
</dbReference>
<keyword evidence="16" id="KW-1185">Reference proteome</keyword>
<gene>
    <name evidence="15" type="ORF">JL106_07270</name>
</gene>
<keyword evidence="10" id="KW-0456">Lyase</keyword>
<dbReference type="PANTHER" id="PTHR43612:SF3">
    <property type="entry name" value="TRIFUNCTIONAL ENZYME SUBUNIT ALPHA, MITOCHONDRIAL"/>
    <property type="match status" value="1"/>
</dbReference>
<evidence type="ECO:0000313" key="15">
    <source>
        <dbReference type="EMBL" id="MBM9467081.1"/>
    </source>
</evidence>
<dbReference type="InterPro" id="IPR006176">
    <property type="entry name" value="3-OHacyl-CoA_DH_NAD-bd"/>
</dbReference>
<dbReference type="SUPFAM" id="SSF51735">
    <property type="entry name" value="NAD(P)-binding Rossmann-fold domains"/>
    <property type="match status" value="1"/>
</dbReference>
<dbReference type="AlphaFoldDB" id="A0A939BYX5"/>
<organism evidence="15 16">
    <name type="scientific">Nakamurella leprariae</name>
    <dbReference type="NCBI Taxonomy" id="2803911"/>
    <lineage>
        <taxon>Bacteria</taxon>
        <taxon>Bacillati</taxon>
        <taxon>Actinomycetota</taxon>
        <taxon>Actinomycetes</taxon>
        <taxon>Nakamurellales</taxon>
        <taxon>Nakamurellaceae</taxon>
        <taxon>Nakamurella</taxon>
    </lineage>
</organism>
<name>A0A939BYX5_9ACTN</name>
<dbReference type="Proteomes" id="UP000663792">
    <property type="component" value="Unassembled WGS sequence"/>
</dbReference>
<keyword evidence="11" id="KW-0511">Multifunctional enzyme</keyword>
<dbReference type="InterPro" id="IPR008927">
    <property type="entry name" value="6-PGluconate_DH-like_C_sf"/>
</dbReference>
<evidence type="ECO:0000256" key="7">
    <source>
        <dbReference type="ARBA" id="ARBA00023002"/>
    </source>
</evidence>
<protein>
    <submittedName>
        <fullName evidence="15">Enoyl-CoA hydratase/isomerase family protein</fullName>
    </submittedName>
</protein>
<dbReference type="InterPro" id="IPR029045">
    <property type="entry name" value="ClpP/crotonase-like_dom_sf"/>
</dbReference>
<evidence type="ECO:0000256" key="11">
    <source>
        <dbReference type="ARBA" id="ARBA00023268"/>
    </source>
</evidence>
<evidence type="ECO:0000256" key="8">
    <source>
        <dbReference type="ARBA" id="ARBA00023027"/>
    </source>
</evidence>
<dbReference type="SUPFAM" id="SSF52096">
    <property type="entry name" value="ClpP/crotonase"/>
    <property type="match status" value="1"/>
</dbReference>
<dbReference type="GO" id="GO:0004300">
    <property type="term" value="F:enoyl-CoA hydratase activity"/>
    <property type="evidence" value="ECO:0007669"/>
    <property type="project" value="TreeGrafter"/>
</dbReference>
<dbReference type="Gene3D" id="1.10.1040.50">
    <property type="match status" value="1"/>
</dbReference>
<dbReference type="InterPro" id="IPR001753">
    <property type="entry name" value="Enoyl-CoA_hydra/iso"/>
</dbReference>
<keyword evidence="7" id="KW-0560">Oxidoreductase</keyword>
<evidence type="ECO:0000256" key="10">
    <source>
        <dbReference type="ARBA" id="ARBA00023239"/>
    </source>
</evidence>
<comment type="pathway">
    <text evidence="1">Lipid metabolism; fatty acid beta-oxidation.</text>
</comment>
<dbReference type="SUPFAM" id="SSF48179">
    <property type="entry name" value="6-phosphogluconate dehydrogenase C-terminal domain-like"/>
    <property type="match status" value="2"/>
</dbReference>
<feature type="domain" description="3-hydroxyacyl-CoA dehydrogenase C-terminal" evidence="13">
    <location>
        <begin position="529"/>
        <end position="608"/>
    </location>
</feature>
<dbReference type="EMBL" id="JAERWK010000008">
    <property type="protein sequence ID" value="MBM9467081.1"/>
    <property type="molecule type" value="Genomic_DNA"/>
</dbReference>
<evidence type="ECO:0000256" key="4">
    <source>
        <dbReference type="ARBA" id="ARBA00009463"/>
    </source>
</evidence>
<evidence type="ECO:0000256" key="6">
    <source>
        <dbReference type="ARBA" id="ARBA00022963"/>
    </source>
</evidence>
<evidence type="ECO:0000256" key="2">
    <source>
        <dbReference type="ARBA" id="ARBA00005086"/>
    </source>
</evidence>
<dbReference type="InterPro" id="IPR006108">
    <property type="entry name" value="3HC_DH_C"/>
</dbReference>
<dbReference type="PANTHER" id="PTHR43612">
    <property type="entry name" value="TRIFUNCTIONAL ENZYME SUBUNIT ALPHA"/>
    <property type="match status" value="1"/>
</dbReference>
<comment type="caution">
    <text evidence="15">The sequence shown here is derived from an EMBL/GenBank/DDBJ whole genome shotgun (WGS) entry which is preliminary data.</text>
</comment>
<dbReference type="RefSeq" id="WP_205259999.1">
    <property type="nucleotide sequence ID" value="NZ_JAERWK010000008.1"/>
</dbReference>
<accession>A0A939BYX5</accession>
<dbReference type="Pfam" id="PF00378">
    <property type="entry name" value="ECH_1"/>
    <property type="match status" value="1"/>
</dbReference>
<dbReference type="GO" id="GO:0006635">
    <property type="term" value="P:fatty acid beta-oxidation"/>
    <property type="evidence" value="ECO:0007669"/>
    <property type="project" value="TreeGrafter"/>
</dbReference>
<dbReference type="FunFam" id="3.40.50.720:FF:000009">
    <property type="entry name" value="Fatty oxidation complex, alpha subunit"/>
    <property type="match status" value="1"/>
</dbReference>
<dbReference type="InterPro" id="IPR036291">
    <property type="entry name" value="NAD(P)-bd_dom_sf"/>
</dbReference>
<reference evidence="15" key="1">
    <citation type="submission" date="2021-01" db="EMBL/GenBank/DDBJ databases">
        <title>YIM 132084 draft genome.</title>
        <authorList>
            <person name="An D."/>
        </authorList>
    </citation>
    <scope>NUCLEOTIDE SEQUENCE</scope>
    <source>
        <strain evidence="15">YIM 132084</strain>
    </source>
</reference>
<evidence type="ECO:0000259" key="14">
    <source>
        <dbReference type="Pfam" id="PF02737"/>
    </source>
</evidence>
<dbReference type="CDD" id="cd06558">
    <property type="entry name" value="crotonase-like"/>
    <property type="match status" value="1"/>
</dbReference>
<keyword evidence="6" id="KW-0442">Lipid degradation</keyword>
<dbReference type="GO" id="GO:0016509">
    <property type="term" value="F:long-chain (3S)-3-hydroxyacyl-CoA dehydrogenase (NAD+) activity"/>
    <property type="evidence" value="ECO:0007669"/>
    <property type="project" value="TreeGrafter"/>
</dbReference>
<dbReference type="GO" id="GO:0070403">
    <property type="term" value="F:NAD+ binding"/>
    <property type="evidence" value="ECO:0007669"/>
    <property type="project" value="InterPro"/>
</dbReference>
<comment type="similarity">
    <text evidence="3">In the central section; belongs to the 3-hydroxyacyl-CoA dehydrogenase family.</text>
</comment>
<sequence>MSTSDSSVSPAVSPADPRLAALAGSREVVTSAHLQLVDVPGVTGRVALITLDNGQDERRPNSMGPGGLAALDAALDEAFAAGPAAVAITGKPFQFLAGADLSLIGSIADRDTALAVGRAGQTVFRRLHDSPVPTFAFVNGLALGGGLEIALHCHYRTVAANAPALGLPEVFLGILPGWGGTQLLPRLIGPDAAITVIIEHSLANNRTLKAKDAGALGIADAVLDAADFLEQSLAWAAGVLDGSVPVPRTEYAGADDAAWAAALGRGRAVADARTKGATPAPYRALELIEASRTLDLDAGLHAEAEALADLVMSPTFRAGLYSFDLTQRRARKPAGAPDPRGARPITKVGVVGAGLMAGQMAVLFAQRLHVPVVMTDVDQERLDRGVGAVHEQIAQNAAKGRMSQTQAQRVTALITGSLDHQAFADADFVIEAVFEQLQAKQQVLATLEPVVSPDAVLATNTSSLSITAMGEVLQHPERLVGFHFFNPIAAMPLVEVVRTGTTSDSTVATALSLAKELRKGPVISADAFGFVVNRLLLLMMGEVLATIDEGTDPAVADRALHPLGLPMSPIELIQLVGPAVALHVQEVLHGAWPDRFGVSGFLRRIVAGGHRTLVAPGPDGRPVLLPEIAALVESGDAPSTEEQVRTRTLEALAREARLMLDEQVVADAADIDLGLITGAGFPVWLGGITPYLDAQGVSERVTGRRFNPPGVASVPQA</sequence>
<dbReference type="Gene3D" id="3.90.226.10">
    <property type="entry name" value="2-enoyl-CoA Hydratase, Chain A, domain 1"/>
    <property type="match status" value="1"/>
</dbReference>
<dbReference type="Pfam" id="PF00725">
    <property type="entry name" value="3HCDH"/>
    <property type="match status" value="1"/>
</dbReference>
<evidence type="ECO:0000256" key="12">
    <source>
        <dbReference type="ARBA" id="ARBA00049556"/>
    </source>
</evidence>
<comment type="catalytic activity">
    <reaction evidence="12">
        <text>a (3S)-3-hydroxyacyl-CoA + NAD(+) = a 3-oxoacyl-CoA + NADH + H(+)</text>
        <dbReference type="Rhea" id="RHEA:22432"/>
        <dbReference type="ChEBI" id="CHEBI:15378"/>
        <dbReference type="ChEBI" id="CHEBI:57318"/>
        <dbReference type="ChEBI" id="CHEBI:57540"/>
        <dbReference type="ChEBI" id="CHEBI:57945"/>
        <dbReference type="ChEBI" id="CHEBI:90726"/>
        <dbReference type="EC" id="1.1.1.35"/>
    </reaction>
</comment>
<evidence type="ECO:0000259" key="13">
    <source>
        <dbReference type="Pfam" id="PF00725"/>
    </source>
</evidence>
<evidence type="ECO:0000256" key="3">
    <source>
        <dbReference type="ARBA" id="ARBA00007005"/>
    </source>
</evidence>
<comment type="similarity">
    <text evidence="4">Belongs to the 3-hydroxyacyl-CoA dehydrogenase family.</text>
</comment>
<comment type="pathway">
    <text evidence="2">Lipid metabolism; butanoate metabolism.</text>
</comment>